<name>A0A6L2JZ99_TANCI</name>
<proteinExistence type="predicted"/>
<dbReference type="InterPro" id="IPR036875">
    <property type="entry name" value="Znf_CCHC_sf"/>
</dbReference>
<dbReference type="GO" id="GO:0003676">
    <property type="term" value="F:nucleic acid binding"/>
    <property type="evidence" value="ECO:0007669"/>
    <property type="project" value="InterPro"/>
</dbReference>
<dbReference type="PANTHER" id="PTHR47481:SF14">
    <property type="entry name" value="RETROTRANSPOSON COPIA-LIKE N-TERMINAL DOMAIN-CONTAINING PROTEIN"/>
    <property type="match status" value="1"/>
</dbReference>
<feature type="region of interest" description="Disordered" evidence="2">
    <location>
        <begin position="141"/>
        <end position="185"/>
    </location>
</feature>
<accession>A0A6L2JZ99</accession>
<dbReference type="PANTHER" id="PTHR47481">
    <property type="match status" value="1"/>
</dbReference>
<evidence type="ECO:0000259" key="3">
    <source>
        <dbReference type="PROSITE" id="PS50158"/>
    </source>
</evidence>
<dbReference type="InterPro" id="IPR001878">
    <property type="entry name" value="Znf_CCHC"/>
</dbReference>
<keyword evidence="1" id="KW-0863">Zinc-finger</keyword>
<dbReference type="SUPFAM" id="SSF57756">
    <property type="entry name" value="Retrovirus zinc finger-like domains"/>
    <property type="match status" value="1"/>
</dbReference>
<evidence type="ECO:0000313" key="4">
    <source>
        <dbReference type="EMBL" id="GEU42441.1"/>
    </source>
</evidence>
<comment type="caution">
    <text evidence="4">The sequence shown here is derived from an EMBL/GenBank/DDBJ whole genome shotgun (WGS) entry which is preliminary data.</text>
</comment>
<dbReference type="AlphaFoldDB" id="A0A6L2JZ99"/>
<dbReference type="SMART" id="SM00343">
    <property type="entry name" value="ZnF_C2HC"/>
    <property type="match status" value="1"/>
</dbReference>
<dbReference type="EMBL" id="BKCJ010001568">
    <property type="protein sequence ID" value="GEU42441.1"/>
    <property type="molecule type" value="Genomic_DNA"/>
</dbReference>
<evidence type="ECO:0000256" key="2">
    <source>
        <dbReference type="SAM" id="MobiDB-lite"/>
    </source>
</evidence>
<feature type="compositionally biased region" description="Pro residues" evidence="2">
    <location>
        <begin position="172"/>
        <end position="181"/>
    </location>
</feature>
<sequence>MVYDGCGDLVDDKLNYLEHPIPTLPVPAHAGQQVPPKALAAHVACVKDKRKLLEEGQPISSYVIKMKSYIDNLEHLGHVVSLNLVVSLILVSLRKEYDNFVQNYNMHGMWKTVNELHAMLKLHEQTLPKKDAPALHVIRVGKVQKKNHKNKKPQLAAKGNNQGKGKSKLPYAPKPKIPPPQNKENLAKDSVCHQCSDVGHWKRNCPQYLAELLKNKKLSQGASTSGYPKERMGYSFYYPPENKVLVARNAKFFENSLITQEASGSLKDLEIIQEEDMHPFVNTNLHHDEDDQEINEPKSDINPIPALLDPEYDKWLNAMNVEMHSMKDNEVWDLLDLPLNGKAIGSKWLFKKKTDVNGDSIFASSSAKAKYIVALDTSKEAIWVRKFISGLSVVPTIEEPIKMYCDNSGAVTIANELGITNGAKNYRTKVHYLREVIEFEDVKIEKVHTDDNLANPFTKDLPFPKHSVHTKNIGMLPATVLCKSMFLLVFR</sequence>
<dbReference type="Pfam" id="PF14223">
    <property type="entry name" value="Retrotran_gag_2"/>
    <property type="match status" value="1"/>
</dbReference>
<keyword evidence="1" id="KW-0862">Zinc</keyword>
<evidence type="ECO:0000256" key="1">
    <source>
        <dbReference type="PROSITE-ProRule" id="PRU00047"/>
    </source>
</evidence>
<keyword evidence="1" id="KW-0479">Metal-binding</keyword>
<dbReference type="Gene3D" id="4.10.60.10">
    <property type="entry name" value="Zinc finger, CCHC-type"/>
    <property type="match status" value="1"/>
</dbReference>
<dbReference type="CDD" id="cd09272">
    <property type="entry name" value="RNase_HI_RT_Ty1"/>
    <property type="match status" value="1"/>
</dbReference>
<protein>
    <recommendedName>
        <fullName evidence="3">CCHC-type domain-containing protein</fullName>
    </recommendedName>
</protein>
<feature type="domain" description="CCHC-type" evidence="3">
    <location>
        <begin position="192"/>
        <end position="207"/>
    </location>
</feature>
<organism evidence="4">
    <name type="scientific">Tanacetum cinerariifolium</name>
    <name type="common">Dalmatian daisy</name>
    <name type="synonym">Chrysanthemum cinerariifolium</name>
    <dbReference type="NCBI Taxonomy" id="118510"/>
    <lineage>
        <taxon>Eukaryota</taxon>
        <taxon>Viridiplantae</taxon>
        <taxon>Streptophyta</taxon>
        <taxon>Embryophyta</taxon>
        <taxon>Tracheophyta</taxon>
        <taxon>Spermatophyta</taxon>
        <taxon>Magnoliopsida</taxon>
        <taxon>eudicotyledons</taxon>
        <taxon>Gunneridae</taxon>
        <taxon>Pentapetalae</taxon>
        <taxon>asterids</taxon>
        <taxon>campanulids</taxon>
        <taxon>Asterales</taxon>
        <taxon>Asteraceae</taxon>
        <taxon>Asteroideae</taxon>
        <taxon>Anthemideae</taxon>
        <taxon>Anthemidinae</taxon>
        <taxon>Tanacetum</taxon>
    </lineage>
</organism>
<feature type="compositionally biased region" description="Basic residues" evidence="2">
    <location>
        <begin position="142"/>
        <end position="152"/>
    </location>
</feature>
<dbReference type="GO" id="GO:0008270">
    <property type="term" value="F:zinc ion binding"/>
    <property type="evidence" value="ECO:0007669"/>
    <property type="project" value="UniProtKB-KW"/>
</dbReference>
<dbReference type="PROSITE" id="PS50158">
    <property type="entry name" value="ZF_CCHC"/>
    <property type="match status" value="1"/>
</dbReference>
<reference evidence="4" key="1">
    <citation type="journal article" date="2019" name="Sci. Rep.">
        <title>Draft genome of Tanacetum cinerariifolium, the natural source of mosquito coil.</title>
        <authorList>
            <person name="Yamashiro T."/>
            <person name="Shiraishi A."/>
            <person name="Satake H."/>
            <person name="Nakayama K."/>
        </authorList>
    </citation>
    <scope>NUCLEOTIDE SEQUENCE</scope>
</reference>
<gene>
    <name evidence="4" type="ORF">Tci_014419</name>
</gene>